<accession>A0A540X0G4</accession>
<keyword evidence="1" id="KW-1133">Transmembrane helix</keyword>
<keyword evidence="3" id="KW-1185">Reference proteome</keyword>
<dbReference type="Proteomes" id="UP000315369">
    <property type="component" value="Unassembled WGS sequence"/>
</dbReference>
<keyword evidence="1" id="KW-0812">Transmembrane</keyword>
<protein>
    <submittedName>
        <fullName evidence="2">Uncharacterized protein</fullName>
    </submittedName>
</protein>
<evidence type="ECO:0000313" key="3">
    <source>
        <dbReference type="Proteomes" id="UP000315369"/>
    </source>
</evidence>
<dbReference type="RefSeq" id="WP_141643591.1">
    <property type="nucleotide sequence ID" value="NZ_VIFM01000060.1"/>
</dbReference>
<evidence type="ECO:0000313" key="2">
    <source>
        <dbReference type="EMBL" id="TQF14739.1"/>
    </source>
</evidence>
<keyword evidence="1" id="KW-0472">Membrane</keyword>
<gene>
    <name evidence="2" type="ORF">FJV41_17240</name>
</gene>
<comment type="caution">
    <text evidence="2">The sequence shown here is derived from an EMBL/GenBank/DDBJ whole genome shotgun (WGS) entry which is preliminary data.</text>
</comment>
<dbReference type="OrthoDB" id="136948at2"/>
<organism evidence="2 3">
    <name type="scientific">Myxococcus llanfairpwllgwyngyllgogerychwyrndrobwllllantysiliogogogochensis</name>
    <dbReference type="NCBI Taxonomy" id="2590453"/>
    <lineage>
        <taxon>Bacteria</taxon>
        <taxon>Pseudomonadati</taxon>
        <taxon>Myxococcota</taxon>
        <taxon>Myxococcia</taxon>
        <taxon>Myxococcales</taxon>
        <taxon>Cystobacterineae</taxon>
        <taxon>Myxococcaceae</taxon>
        <taxon>Myxococcus</taxon>
    </lineage>
</organism>
<sequence length="523" mass="57055">MATTLPHPVQWVTASPLWGPAPDKLARLQAPGILQFDSDRFMEELAERLQAPTRPDLTDLLVTRFKSHRERMPGEPPDDEVNTPPKLYQPAHGRFYLVATSLVCRLPGLPDHVVDTASGEKAAFVLRRSLGGGKEGAWVPASPGSPADKRRIWKELSTAETGALAKGEELLPLFPMNFASEGKRRRMLVGLVPTSSRDTFESAAAFQDDDPSTGLDPDKMLADEAEGQVVAPFEQLLAYTKATSEAVAVQKEVTRFLLVDFATFLEERLPALWTLLDKASPGPTPAAGSPLRTLFLLLTGSHRVEGSSGDTWQQALRKAMQQRTAILNGGTGGLDYNLRLCTEVTVAALRSALGSAVVAGVYSLPSEPEPVSKLEEPGKALYVLRCVYLKPACGALCPPIVSAPSKGFTLAPFFDSDAPARPVRIELPLDTSIRGLRKFKKNVGFTLSKGLRKQMSRVAGLEKTMKGELDDGLSFDLGELCMFSIPIITLCAFIVLMIFFSLLNIIFWWMPFLKICLPKPRVG</sequence>
<proteinExistence type="predicted"/>
<evidence type="ECO:0000256" key="1">
    <source>
        <dbReference type="SAM" id="Phobius"/>
    </source>
</evidence>
<reference evidence="2 3" key="1">
    <citation type="submission" date="2019-06" db="EMBL/GenBank/DDBJ databases">
        <authorList>
            <person name="Livingstone P."/>
            <person name="Whitworth D."/>
        </authorList>
    </citation>
    <scope>NUCLEOTIDE SEQUENCE [LARGE SCALE GENOMIC DNA]</scope>
    <source>
        <strain evidence="2 3">AM401</strain>
    </source>
</reference>
<feature type="transmembrane region" description="Helical" evidence="1">
    <location>
        <begin position="483"/>
        <end position="509"/>
    </location>
</feature>
<name>A0A540X0G4_9BACT</name>
<dbReference type="AlphaFoldDB" id="A0A540X0G4"/>
<dbReference type="EMBL" id="VIFM01000060">
    <property type="protein sequence ID" value="TQF14739.1"/>
    <property type="molecule type" value="Genomic_DNA"/>
</dbReference>